<reference evidence="1 2" key="1">
    <citation type="journal article" date="2014" name="BMC Genomics">
        <title>Architecture and functions of a multipartite genome of the methylotrophic bacterium Paracoccus aminophilus JCM 7686, containing primary and secondary chromids.</title>
        <authorList>
            <person name="Dziewit L."/>
            <person name="Czarnecki J."/>
            <person name="Wibberg D."/>
            <person name="Radlinska M."/>
            <person name="Mrozek P."/>
            <person name="Szymczak M."/>
            <person name="Schluter A."/>
            <person name="Puhler A."/>
            <person name="Bartosik D."/>
        </authorList>
    </citation>
    <scope>NUCLEOTIDE SEQUENCE [LARGE SCALE GENOMIC DNA]</scope>
    <source>
        <strain evidence="1">JCM 7686</strain>
    </source>
</reference>
<dbReference type="EMBL" id="CP006650">
    <property type="protein sequence ID" value="AGT07818.1"/>
    <property type="molecule type" value="Genomic_DNA"/>
</dbReference>
<dbReference type="Proteomes" id="UP000015480">
    <property type="component" value="Chromosome"/>
</dbReference>
<evidence type="ECO:0000313" key="1">
    <source>
        <dbReference type="EMBL" id="AGT07818.1"/>
    </source>
</evidence>
<accession>S5Y8Z2</accession>
<dbReference type="PATRIC" id="fig|1367847.3.peg.660"/>
<dbReference type="RefSeq" id="WP_020949457.1">
    <property type="nucleotide sequence ID" value="NC_022041.1"/>
</dbReference>
<protein>
    <submittedName>
        <fullName evidence="1">Antifreeze protein</fullName>
    </submittedName>
</protein>
<dbReference type="KEGG" id="pami:JCM7686_0709"/>
<dbReference type="eggNOG" id="ENOG5033AA4">
    <property type="taxonomic scope" value="Bacteria"/>
</dbReference>
<dbReference type="STRING" id="1367847.JCM7686_0709"/>
<gene>
    <name evidence="1" type="ORF">JCM7686_0709</name>
</gene>
<evidence type="ECO:0000313" key="2">
    <source>
        <dbReference type="Proteomes" id="UP000015480"/>
    </source>
</evidence>
<keyword evidence="2" id="KW-1185">Reference proteome</keyword>
<name>S5Y8Z2_PARAH</name>
<organism evidence="1 2">
    <name type="scientific">Paracoccus aminophilus JCM 7686</name>
    <dbReference type="NCBI Taxonomy" id="1367847"/>
    <lineage>
        <taxon>Bacteria</taxon>
        <taxon>Pseudomonadati</taxon>
        <taxon>Pseudomonadota</taxon>
        <taxon>Alphaproteobacteria</taxon>
        <taxon>Rhodobacterales</taxon>
        <taxon>Paracoccaceae</taxon>
        <taxon>Paracoccus</taxon>
    </lineage>
</organism>
<dbReference type="AlphaFoldDB" id="S5Y8Z2"/>
<sequence>MKTDMFGPAAIFAPFALWQQMAEIAWESQTVIAMRTAGLLGLVKQDAGEPQRMVMEKADAAGEAMTAALRAASRGARADQVMKAALRPYRRRTKANAKRLTGHL</sequence>
<dbReference type="HOGENOM" id="CLU_173343_1_0_5"/>
<proteinExistence type="predicted"/>